<protein>
    <submittedName>
        <fullName evidence="1">Uncharacterized protein</fullName>
    </submittedName>
</protein>
<reference evidence="1" key="1">
    <citation type="journal article" date="2012" name="Science">
        <title>Fermentation, hydrogen, and sulfur metabolism in multiple uncultivated bacterial phyla.</title>
        <authorList>
            <person name="Wrighton K.C."/>
            <person name="Thomas B.C."/>
            <person name="Sharon I."/>
            <person name="Miller C.S."/>
            <person name="Castelle C.J."/>
            <person name="VerBerkmoes N.C."/>
            <person name="Wilkins M.J."/>
            <person name="Hettich R.L."/>
            <person name="Lipton M.S."/>
            <person name="Williams K.H."/>
            <person name="Long P.E."/>
            <person name="Banfield J.F."/>
        </authorList>
    </citation>
    <scope>NUCLEOTIDE SEQUENCE [LARGE SCALE GENOMIC DNA]</scope>
</reference>
<dbReference type="EMBL" id="AMFJ01000326">
    <property type="protein sequence ID" value="EKE28496.1"/>
    <property type="molecule type" value="Genomic_DNA"/>
</dbReference>
<evidence type="ECO:0000313" key="1">
    <source>
        <dbReference type="EMBL" id="EKE28496.1"/>
    </source>
</evidence>
<name>K2FBJ1_9BACT</name>
<comment type="caution">
    <text evidence="1">The sequence shown here is derived from an EMBL/GenBank/DDBJ whole genome shotgun (WGS) entry which is preliminary data.</text>
</comment>
<sequence>MDSNSNVVGIRKDVTLPDKAWQTNIPAWTGSAVAHTKERATSIFKDLKIIKKYDFKNPNREIWRRWENLFGELFAWFSEQGISVMENVTLENKKVLEKKFMILKQYFLDFFKEIFFMTETWEAIISRKFIDLQKPELRTNKNVTYNWLYHFLLESMLEEDLWFLSMTSDYQPDYNEDDVVTEYVIKEDKLLILYSCFPFWKLDTWILDEVGHIFFSMLLNDANTRGLLLGSYNFKTEDLKK</sequence>
<proteinExistence type="predicted"/>
<organism evidence="1">
    <name type="scientific">uncultured bacterium</name>
    <name type="common">gcode 4</name>
    <dbReference type="NCBI Taxonomy" id="1234023"/>
    <lineage>
        <taxon>Bacteria</taxon>
        <taxon>environmental samples</taxon>
    </lineage>
</organism>
<accession>K2FBJ1</accession>
<dbReference type="AlphaFoldDB" id="K2FBJ1"/>
<gene>
    <name evidence="1" type="ORF">ACD_3C00052G0002</name>
</gene>